<evidence type="ECO:0000259" key="1">
    <source>
        <dbReference type="Pfam" id="PF13302"/>
    </source>
</evidence>
<organism evidence="2">
    <name type="scientific">Nakamurella sp. A5-74</name>
    <dbReference type="NCBI Taxonomy" id="3158264"/>
    <lineage>
        <taxon>Bacteria</taxon>
        <taxon>Bacillati</taxon>
        <taxon>Actinomycetota</taxon>
        <taxon>Actinomycetes</taxon>
        <taxon>Nakamurellales</taxon>
        <taxon>Nakamurellaceae</taxon>
        <taxon>Nakamurella</taxon>
    </lineage>
</organism>
<gene>
    <name evidence="2" type="ORF">ABLG96_15895</name>
</gene>
<dbReference type="GO" id="GO:0005737">
    <property type="term" value="C:cytoplasm"/>
    <property type="evidence" value="ECO:0007669"/>
    <property type="project" value="TreeGrafter"/>
</dbReference>
<dbReference type="AlphaFoldDB" id="A0AAU8DKD4"/>
<reference evidence="2" key="1">
    <citation type="submission" date="2024-05" db="EMBL/GenBank/DDBJ databases">
        <authorList>
            <person name="Cai S.Y."/>
            <person name="Jin L.M."/>
            <person name="Li H.R."/>
        </authorList>
    </citation>
    <scope>NUCLEOTIDE SEQUENCE</scope>
    <source>
        <strain evidence="2">A5-74</strain>
    </source>
</reference>
<dbReference type="RefSeq" id="WP_353648315.1">
    <property type="nucleotide sequence ID" value="NZ_CP159218.1"/>
</dbReference>
<dbReference type="Gene3D" id="3.40.630.30">
    <property type="match status" value="1"/>
</dbReference>
<dbReference type="SUPFAM" id="SSF55729">
    <property type="entry name" value="Acyl-CoA N-acyltransferases (Nat)"/>
    <property type="match status" value="1"/>
</dbReference>
<dbReference type="GO" id="GO:0008999">
    <property type="term" value="F:protein-N-terminal-alanine acetyltransferase activity"/>
    <property type="evidence" value="ECO:0007669"/>
    <property type="project" value="TreeGrafter"/>
</dbReference>
<dbReference type="EMBL" id="CP159218">
    <property type="protein sequence ID" value="XCG62700.1"/>
    <property type="molecule type" value="Genomic_DNA"/>
</dbReference>
<feature type="domain" description="N-acetyltransferase" evidence="1">
    <location>
        <begin position="7"/>
        <end position="148"/>
    </location>
</feature>
<dbReference type="EC" id="2.-.-.-" evidence="2"/>
<evidence type="ECO:0000313" key="2">
    <source>
        <dbReference type="EMBL" id="XCG62700.1"/>
    </source>
</evidence>
<dbReference type="PANTHER" id="PTHR43441">
    <property type="entry name" value="RIBOSOMAL-PROTEIN-SERINE ACETYLTRANSFERASE"/>
    <property type="match status" value="1"/>
</dbReference>
<dbReference type="PANTHER" id="PTHR43441:SF10">
    <property type="entry name" value="ACETYLTRANSFERASE"/>
    <property type="match status" value="1"/>
</dbReference>
<name>A0AAU8DKD4_9ACTN</name>
<sequence>MTDPVPIVLRPWQTTDAAALLAIFAASDDLSTQYPSPVTSLAEADACLEKMLGWDATRKNAAIVPGPDLDGDPVGNIAVTGVEFRHGTGWVSYFSSGDVRGRGHIGRSAAALTNWALDPAGLGLERLELGHRLNNPASGVIALRAGFVREGTERAKLRYGDERFDVATYGRLRSDPAPRPSGVLLYLP</sequence>
<dbReference type="Pfam" id="PF13302">
    <property type="entry name" value="Acetyltransf_3"/>
    <property type="match status" value="1"/>
</dbReference>
<proteinExistence type="predicted"/>
<dbReference type="InterPro" id="IPR051908">
    <property type="entry name" value="Ribosomal_N-acetyltransferase"/>
</dbReference>
<dbReference type="InterPro" id="IPR016181">
    <property type="entry name" value="Acyl_CoA_acyltransferase"/>
</dbReference>
<protein>
    <submittedName>
        <fullName evidence="2">GNAT family protein</fullName>
        <ecNumber evidence="2">2.-.-.-</ecNumber>
    </submittedName>
</protein>
<keyword evidence="2" id="KW-0808">Transferase</keyword>
<dbReference type="InterPro" id="IPR000182">
    <property type="entry name" value="GNAT_dom"/>
</dbReference>
<accession>A0AAU8DKD4</accession>
<dbReference type="GO" id="GO:1990189">
    <property type="term" value="F:protein N-terminal-serine acetyltransferase activity"/>
    <property type="evidence" value="ECO:0007669"/>
    <property type="project" value="TreeGrafter"/>
</dbReference>